<feature type="region of interest" description="Disordered" evidence="1">
    <location>
        <begin position="37"/>
        <end position="68"/>
    </location>
</feature>
<organism evidence="2 3">
    <name type="scientific">Prorocentrum cordatum</name>
    <dbReference type="NCBI Taxonomy" id="2364126"/>
    <lineage>
        <taxon>Eukaryota</taxon>
        <taxon>Sar</taxon>
        <taxon>Alveolata</taxon>
        <taxon>Dinophyceae</taxon>
        <taxon>Prorocentrales</taxon>
        <taxon>Prorocentraceae</taxon>
        <taxon>Prorocentrum</taxon>
    </lineage>
</organism>
<gene>
    <name evidence="2" type="ORF">PCOR1329_LOCUS64688</name>
</gene>
<dbReference type="EMBL" id="CAUYUJ010018260">
    <property type="protein sequence ID" value="CAK0882040.1"/>
    <property type="molecule type" value="Genomic_DNA"/>
</dbReference>
<protein>
    <submittedName>
        <fullName evidence="2">Uncharacterized protein</fullName>
    </submittedName>
</protein>
<accession>A0ABN9WBE3</accession>
<evidence type="ECO:0000313" key="2">
    <source>
        <dbReference type="EMBL" id="CAK0882040.1"/>
    </source>
</evidence>
<evidence type="ECO:0000256" key="1">
    <source>
        <dbReference type="SAM" id="MobiDB-lite"/>
    </source>
</evidence>
<proteinExistence type="predicted"/>
<keyword evidence="3" id="KW-1185">Reference proteome</keyword>
<evidence type="ECO:0000313" key="3">
    <source>
        <dbReference type="Proteomes" id="UP001189429"/>
    </source>
</evidence>
<dbReference type="Proteomes" id="UP001189429">
    <property type="component" value="Unassembled WGS sequence"/>
</dbReference>
<feature type="compositionally biased region" description="Basic and acidic residues" evidence="1">
    <location>
        <begin position="44"/>
        <end position="54"/>
    </location>
</feature>
<sequence>MTRRRPRAAAPSDPVVFVIHQQHQQQWGVEVHLAPGPQPSALAAREDARAREEAPTSAGRWPPAPTPRGLPPCLGACSHAPAYLPSLLDYT</sequence>
<name>A0ABN9WBE3_9DINO</name>
<comment type="caution">
    <text evidence="2">The sequence shown here is derived from an EMBL/GenBank/DDBJ whole genome shotgun (WGS) entry which is preliminary data.</text>
</comment>
<reference evidence="2" key="1">
    <citation type="submission" date="2023-10" db="EMBL/GenBank/DDBJ databases">
        <authorList>
            <person name="Chen Y."/>
            <person name="Shah S."/>
            <person name="Dougan E. K."/>
            <person name="Thang M."/>
            <person name="Chan C."/>
        </authorList>
    </citation>
    <scope>NUCLEOTIDE SEQUENCE [LARGE SCALE GENOMIC DNA]</scope>
</reference>